<evidence type="ECO:0000313" key="2">
    <source>
        <dbReference type="EMBL" id="RAK95981.1"/>
    </source>
</evidence>
<dbReference type="AlphaFoldDB" id="A0A395GKG2"/>
<name>A0A395GKG2_9EURO</name>
<reference evidence="2 3" key="1">
    <citation type="submission" date="2018-02" db="EMBL/GenBank/DDBJ databases">
        <title>The genomes of Aspergillus section Nigri reveals drivers in fungal speciation.</title>
        <authorList>
            <consortium name="DOE Joint Genome Institute"/>
            <person name="Vesth T.C."/>
            <person name="Nybo J."/>
            <person name="Theobald S."/>
            <person name="Brandl J."/>
            <person name="Frisvad J.C."/>
            <person name="Nielsen K.F."/>
            <person name="Lyhne E.K."/>
            <person name="Kogle M.E."/>
            <person name="Kuo A."/>
            <person name="Riley R."/>
            <person name="Clum A."/>
            <person name="Nolan M."/>
            <person name="Lipzen A."/>
            <person name="Salamov A."/>
            <person name="Henrissat B."/>
            <person name="Wiebenga A."/>
            <person name="De vries R.P."/>
            <person name="Grigoriev I.V."/>
            <person name="Mortensen U.H."/>
            <person name="Andersen M.R."/>
            <person name="Baker S.E."/>
        </authorList>
    </citation>
    <scope>NUCLEOTIDE SEQUENCE [LARGE SCALE GENOMIC DNA]</scope>
    <source>
        <strain evidence="2 3">CBS 121593</strain>
    </source>
</reference>
<sequence length="319" mass="36116">MTRPFQIPQLHGVSRNVHLFDGNGGYQNDPPQLTSALLCAMCDHFLGFEFPRTRWYLFALGNNNTVVERVARNSVYIRPGKYAVLGRYYPLDVWVTDERLIRRVLTPQPPSSQLRANQAHFRDSLRRRDGTCAISGHGGVPEEPWLGINAAHIYPVSQLDSWNWNGYSRWVIDTTDPSLIAPNRLFSPENGRLLDSSIHILFNYFKLAVSPEVRPGIFTISLSIMQANLPSSMDIADPRTRPARDRNRAVSDDLLRWHFHQAILTNMKGTDEDPWDLDYAGGDPMDIILAHEEAADIMAAELATRLGAYMEETVTAEAR</sequence>
<dbReference type="STRING" id="1448316.A0A395GKG2"/>
<organism evidence="2 3">
    <name type="scientific">Aspergillus ibericus CBS 121593</name>
    <dbReference type="NCBI Taxonomy" id="1448316"/>
    <lineage>
        <taxon>Eukaryota</taxon>
        <taxon>Fungi</taxon>
        <taxon>Dikarya</taxon>
        <taxon>Ascomycota</taxon>
        <taxon>Pezizomycotina</taxon>
        <taxon>Eurotiomycetes</taxon>
        <taxon>Eurotiomycetidae</taxon>
        <taxon>Eurotiales</taxon>
        <taxon>Aspergillaceae</taxon>
        <taxon>Aspergillus</taxon>
        <taxon>Aspergillus subgen. Circumdati</taxon>
    </lineage>
</organism>
<dbReference type="InterPro" id="IPR003615">
    <property type="entry name" value="HNH_nuc"/>
</dbReference>
<evidence type="ECO:0000313" key="3">
    <source>
        <dbReference type="Proteomes" id="UP000249402"/>
    </source>
</evidence>
<feature type="domain" description="HNH nuclease" evidence="1">
    <location>
        <begin position="132"/>
        <end position="209"/>
    </location>
</feature>
<dbReference type="RefSeq" id="XP_025570309.1">
    <property type="nucleotide sequence ID" value="XM_025716288.1"/>
</dbReference>
<dbReference type="OrthoDB" id="2142759at2759"/>
<protein>
    <recommendedName>
        <fullName evidence="1">HNH nuclease domain-containing protein</fullName>
    </recommendedName>
</protein>
<accession>A0A395GKG2</accession>
<evidence type="ECO:0000259" key="1">
    <source>
        <dbReference type="Pfam" id="PF13391"/>
    </source>
</evidence>
<dbReference type="VEuPathDB" id="FungiDB:BO80DRAFT_367485"/>
<proteinExistence type="predicted"/>
<dbReference type="Pfam" id="PF13391">
    <property type="entry name" value="HNH_2"/>
    <property type="match status" value="1"/>
</dbReference>
<dbReference type="EMBL" id="KZ824482">
    <property type="protein sequence ID" value="RAK95981.1"/>
    <property type="molecule type" value="Genomic_DNA"/>
</dbReference>
<dbReference type="Proteomes" id="UP000249402">
    <property type="component" value="Unassembled WGS sequence"/>
</dbReference>
<gene>
    <name evidence="2" type="ORF">BO80DRAFT_367485</name>
</gene>
<keyword evidence="3" id="KW-1185">Reference proteome</keyword>
<dbReference type="GeneID" id="37221153"/>